<evidence type="ECO:0000256" key="1">
    <source>
        <dbReference type="ARBA" id="ARBA00009884"/>
    </source>
</evidence>
<name>A0AAV5S1N2_MAUHU</name>
<dbReference type="InterPro" id="IPR043127">
    <property type="entry name" value="Sec-1-like_dom3a"/>
</dbReference>
<dbReference type="PANTHER" id="PTHR11679">
    <property type="entry name" value="VESICLE PROTEIN SORTING-ASSOCIATED"/>
    <property type="match status" value="1"/>
</dbReference>
<dbReference type="AlphaFoldDB" id="A0AAV5S1N2"/>
<sequence length="611" mass="67890">MDLFKVGDFYMERIFNSQGRGNGGSRLGAGGLGAPGGSSVLEESRIKVLLLDKDTTPIISMCATQSDLLKHEIYLVDTVENSARDVMRHLKCLVYVRPSDATVDALAAELANPRYGEYHIFFNNAVAKSQLERLAEADALGAVVKVEEIFQDYRVLSEYLFSLALPPQNLLSGSEGIWSEDSLHSCTAGLTSLLLSLKIRPEIRYDRRSRACHRLAQSVGKAVSTNEKALFDFPRMDAPPCLIVLDRDSDPYTPLLQPWTYQSMINEYIGISRNIVDLSAVPGIDKSLAQVTLSAREDAFFRETRYLNFGELGDRVSSYVNKYKDSAQISGQLESIADIKRFIEKYPEFKRLSGNVAKHMAIVGELDRVLAAENVWALSEAEQNLAVHAHHQGDYEQLLQVLRDPQCPAARKLKLGCLFLLRQDELGETGVERPSEVLALLKESLPAEDINYVHRFRKHFQEYRSRSGNAAEESAAAPAKKDDLLSELTKRFNSKMDLHRRMQGGSTSAAADADNVYMQYVPRLSQLLSDLSGGKLDREAYPSLDGSGSGNATTAPPQDVVLFVVGGVTYEEARFVHEFNETMRTQQQGRTRVVLGGTSTLTTAQYVDSLR</sequence>
<dbReference type="InterPro" id="IPR043154">
    <property type="entry name" value="Sec-1-like_dom1"/>
</dbReference>
<dbReference type="InterPro" id="IPR027482">
    <property type="entry name" value="Sec1-like_dom2"/>
</dbReference>
<dbReference type="Gene3D" id="3.40.50.1910">
    <property type="match status" value="1"/>
</dbReference>
<dbReference type="Gene3D" id="1.25.40.60">
    <property type="match status" value="1"/>
</dbReference>
<dbReference type="InterPro" id="IPR001619">
    <property type="entry name" value="Sec1-like"/>
</dbReference>
<proteinExistence type="inferred from homology"/>
<dbReference type="SUPFAM" id="SSF56815">
    <property type="entry name" value="Sec1/munc18-like (SM) proteins"/>
    <property type="match status" value="1"/>
</dbReference>
<protein>
    <submittedName>
        <fullName evidence="2">Vps45 protein</fullName>
    </submittedName>
</protein>
<dbReference type="Gene3D" id="3.90.830.10">
    <property type="entry name" value="Syntaxin Binding Protein 1, Chain A, domain 2"/>
    <property type="match status" value="1"/>
</dbReference>
<dbReference type="PIRSF" id="PIRSF005715">
    <property type="entry name" value="VPS45_Sec1"/>
    <property type="match status" value="1"/>
</dbReference>
<evidence type="ECO:0000313" key="3">
    <source>
        <dbReference type="Proteomes" id="UP001377567"/>
    </source>
</evidence>
<comment type="caution">
    <text evidence="2">The sequence shown here is derived from an EMBL/GenBank/DDBJ whole genome shotgun (WGS) entry which is preliminary data.</text>
</comment>
<organism evidence="2 3">
    <name type="scientific">Maudiozyma humilis</name>
    <name type="common">Sour dough yeast</name>
    <name type="synonym">Kazachstania humilis</name>
    <dbReference type="NCBI Taxonomy" id="51915"/>
    <lineage>
        <taxon>Eukaryota</taxon>
        <taxon>Fungi</taxon>
        <taxon>Dikarya</taxon>
        <taxon>Ascomycota</taxon>
        <taxon>Saccharomycotina</taxon>
        <taxon>Saccharomycetes</taxon>
        <taxon>Saccharomycetales</taxon>
        <taxon>Saccharomycetaceae</taxon>
        <taxon>Maudiozyma</taxon>
    </lineage>
</organism>
<dbReference type="Gene3D" id="3.40.50.2060">
    <property type="match status" value="1"/>
</dbReference>
<keyword evidence="3" id="KW-1185">Reference proteome</keyword>
<dbReference type="Pfam" id="PF00995">
    <property type="entry name" value="Sec1"/>
    <property type="match status" value="1"/>
</dbReference>
<evidence type="ECO:0000313" key="2">
    <source>
        <dbReference type="EMBL" id="GMM57774.1"/>
    </source>
</evidence>
<dbReference type="Proteomes" id="UP001377567">
    <property type="component" value="Unassembled WGS sequence"/>
</dbReference>
<comment type="similarity">
    <text evidence="1">Belongs to the STXBP/unc-18/SEC1 family.</text>
</comment>
<dbReference type="GO" id="GO:0016192">
    <property type="term" value="P:vesicle-mediated transport"/>
    <property type="evidence" value="ECO:0007669"/>
    <property type="project" value="InterPro"/>
</dbReference>
<dbReference type="EMBL" id="BTGD01000016">
    <property type="protein sequence ID" value="GMM57774.1"/>
    <property type="molecule type" value="Genomic_DNA"/>
</dbReference>
<accession>A0AAV5S1N2</accession>
<reference evidence="2 3" key="1">
    <citation type="journal article" date="2023" name="Elife">
        <title>Identification of key yeast species and microbe-microbe interactions impacting larval growth of Drosophila in the wild.</title>
        <authorList>
            <person name="Mure A."/>
            <person name="Sugiura Y."/>
            <person name="Maeda R."/>
            <person name="Honda K."/>
            <person name="Sakurai N."/>
            <person name="Takahashi Y."/>
            <person name="Watada M."/>
            <person name="Katoh T."/>
            <person name="Gotoh A."/>
            <person name="Gotoh Y."/>
            <person name="Taniguchi I."/>
            <person name="Nakamura K."/>
            <person name="Hayashi T."/>
            <person name="Katayama T."/>
            <person name="Uemura T."/>
            <person name="Hattori Y."/>
        </authorList>
    </citation>
    <scope>NUCLEOTIDE SEQUENCE [LARGE SCALE GENOMIC DNA]</scope>
    <source>
        <strain evidence="2 3">KH-74</strain>
    </source>
</reference>
<dbReference type="InterPro" id="IPR036045">
    <property type="entry name" value="Sec1-like_sf"/>
</dbReference>
<gene>
    <name evidence="2" type="ORF">DAKH74_043900</name>
</gene>